<evidence type="ECO:0000259" key="9">
    <source>
        <dbReference type="SMART" id="SM01003"/>
    </source>
</evidence>
<dbReference type="HOGENOM" id="CLU_005231_0_1_1"/>
<proteinExistence type="inferred from homology"/>
<dbReference type="InterPro" id="IPR007886">
    <property type="entry name" value="AlaDH/PNT_N"/>
</dbReference>
<dbReference type="InParanoid" id="K1Q1Q9"/>
<dbReference type="Gene3D" id="3.40.50.720">
    <property type="entry name" value="NAD(P)-binding Rossmann-like Domain"/>
    <property type="match status" value="2"/>
</dbReference>
<dbReference type="InterPro" id="IPR005097">
    <property type="entry name" value="Sacchrp_dh_NADP-bd"/>
</dbReference>
<keyword evidence="5" id="KW-0560">Oxidoreductase</keyword>
<dbReference type="GO" id="GO:0004753">
    <property type="term" value="F:saccharopine dehydrogenase activity"/>
    <property type="evidence" value="ECO:0007669"/>
    <property type="project" value="TreeGrafter"/>
</dbReference>
<dbReference type="SUPFAM" id="SSF52283">
    <property type="entry name" value="Formate/glycerate dehydrogenase catalytic domain-like"/>
    <property type="match status" value="1"/>
</dbReference>
<dbReference type="GO" id="GO:0033512">
    <property type="term" value="P:L-lysine catabolic process to acetyl-CoA via saccharopine"/>
    <property type="evidence" value="ECO:0007669"/>
    <property type="project" value="UniProtKB-UniPathway"/>
</dbReference>
<dbReference type="CDD" id="cd12189">
    <property type="entry name" value="LKR_SDH_like"/>
    <property type="match status" value="1"/>
</dbReference>
<feature type="domain" description="Alanine dehydrogenase/pyridine nucleotide transhydrogenase N-terminal" evidence="9">
    <location>
        <begin position="33"/>
        <end position="144"/>
    </location>
</feature>
<evidence type="ECO:0000256" key="5">
    <source>
        <dbReference type="ARBA" id="ARBA00023002"/>
    </source>
</evidence>
<dbReference type="InterPro" id="IPR051168">
    <property type="entry name" value="AASS"/>
</dbReference>
<dbReference type="GO" id="GO:0019878">
    <property type="term" value="P:lysine biosynthetic process via aminoadipic acid"/>
    <property type="evidence" value="ECO:0007669"/>
    <property type="project" value="TreeGrafter"/>
</dbReference>
<dbReference type="FunCoup" id="K1Q1Q9">
    <property type="interactions" value="302"/>
</dbReference>
<dbReference type="PANTHER" id="PTHR11133">
    <property type="entry name" value="SACCHAROPINE DEHYDROGENASE"/>
    <property type="match status" value="1"/>
</dbReference>
<organism evidence="10">
    <name type="scientific">Magallana gigas</name>
    <name type="common">Pacific oyster</name>
    <name type="synonym">Crassostrea gigas</name>
    <dbReference type="NCBI Taxonomy" id="29159"/>
    <lineage>
        <taxon>Eukaryota</taxon>
        <taxon>Metazoa</taxon>
        <taxon>Spiralia</taxon>
        <taxon>Lophotrochozoa</taxon>
        <taxon>Mollusca</taxon>
        <taxon>Bivalvia</taxon>
        <taxon>Autobranchia</taxon>
        <taxon>Pteriomorphia</taxon>
        <taxon>Ostreida</taxon>
        <taxon>Ostreoidea</taxon>
        <taxon>Ostreidae</taxon>
        <taxon>Magallana</taxon>
    </lineage>
</organism>
<dbReference type="SUPFAM" id="SSF55347">
    <property type="entry name" value="Glyceraldehyde-3-phosphate dehydrogenase-like, C-terminal domain"/>
    <property type="match status" value="1"/>
</dbReference>
<dbReference type="AlphaFoldDB" id="K1Q1Q9"/>
<dbReference type="Pfam" id="PF05222">
    <property type="entry name" value="AlaDh_PNT_N"/>
    <property type="match status" value="1"/>
</dbReference>
<feature type="domain" description="Alanine dehydrogenase/pyridine nucleotide transhydrogenase NAD(H)-binding" evidence="8">
    <location>
        <begin position="152"/>
        <end position="361"/>
    </location>
</feature>
<evidence type="ECO:0000256" key="4">
    <source>
        <dbReference type="ARBA" id="ARBA00022857"/>
    </source>
</evidence>
<dbReference type="SUPFAM" id="SSF51735">
    <property type="entry name" value="NAD(P)-binding Rossmann-fold domains"/>
    <property type="match status" value="1"/>
</dbReference>
<dbReference type="Pfam" id="PF03435">
    <property type="entry name" value="Sacchrp_dh_NADP"/>
    <property type="match status" value="1"/>
</dbReference>
<evidence type="ECO:0000256" key="2">
    <source>
        <dbReference type="ARBA" id="ARBA00004720"/>
    </source>
</evidence>
<dbReference type="Pfam" id="PF16653">
    <property type="entry name" value="Sacchrp_dh_C"/>
    <property type="match status" value="1"/>
</dbReference>
<keyword evidence="4" id="KW-0521">NADP</keyword>
<evidence type="ECO:0000259" key="8">
    <source>
        <dbReference type="SMART" id="SM01002"/>
    </source>
</evidence>
<dbReference type="Gene3D" id="3.30.360.10">
    <property type="entry name" value="Dihydrodipicolinate Reductase, domain 2"/>
    <property type="match status" value="1"/>
</dbReference>
<dbReference type="Gene3D" id="1.10.1870.10">
    <property type="entry name" value="Domain 3, Saccharopine reductase"/>
    <property type="match status" value="1"/>
</dbReference>
<evidence type="ECO:0000256" key="3">
    <source>
        <dbReference type="ARBA" id="ARBA00005624"/>
    </source>
</evidence>
<dbReference type="InterPro" id="IPR032095">
    <property type="entry name" value="Sacchrp_dh-like_C"/>
</dbReference>
<accession>K1Q1Q9</accession>
<comment type="similarity">
    <text evidence="7">In the C-terminal section; belongs to the saccharopine dehydrogenase family.</text>
</comment>
<gene>
    <name evidence="10" type="ORF">CGI_10022642</name>
</gene>
<keyword evidence="6" id="KW-0511">Multifunctional enzyme</keyword>
<comment type="pathway">
    <text evidence="2">Amino-acid degradation; L-lysine degradation via saccharopine pathway; glutaryl-CoA from L-lysine: step 2/6.</text>
</comment>
<dbReference type="SMART" id="SM01003">
    <property type="entry name" value="AlaDh_PNT_N"/>
    <property type="match status" value="1"/>
</dbReference>
<dbReference type="FunFam" id="3.30.360.10:FF:000008">
    <property type="entry name" value="Alpha-aminoadipic semialdehyde synthase, mitochondrial"/>
    <property type="match status" value="1"/>
</dbReference>
<dbReference type="InterPro" id="IPR007698">
    <property type="entry name" value="AlaDH/PNT_NAD(H)-bd"/>
</dbReference>
<dbReference type="UniPathway" id="UPA00868">
    <property type="reaction ID" value="UER00835"/>
</dbReference>
<evidence type="ECO:0000256" key="1">
    <source>
        <dbReference type="ARBA" id="ARBA00004682"/>
    </source>
</evidence>
<reference evidence="10" key="1">
    <citation type="journal article" date="2012" name="Nature">
        <title>The oyster genome reveals stress adaptation and complexity of shell formation.</title>
        <authorList>
            <person name="Zhang G."/>
            <person name="Fang X."/>
            <person name="Guo X."/>
            <person name="Li L."/>
            <person name="Luo R."/>
            <person name="Xu F."/>
            <person name="Yang P."/>
            <person name="Zhang L."/>
            <person name="Wang X."/>
            <person name="Qi H."/>
            <person name="Xiong Z."/>
            <person name="Que H."/>
            <person name="Xie Y."/>
            <person name="Holland P.W."/>
            <person name="Paps J."/>
            <person name="Zhu Y."/>
            <person name="Wu F."/>
            <person name="Chen Y."/>
            <person name="Wang J."/>
            <person name="Peng C."/>
            <person name="Meng J."/>
            <person name="Yang L."/>
            <person name="Liu J."/>
            <person name="Wen B."/>
            <person name="Zhang N."/>
            <person name="Huang Z."/>
            <person name="Zhu Q."/>
            <person name="Feng Y."/>
            <person name="Mount A."/>
            <person name="Hedgecock D."/>
            <person name="Xu Z."/>
            <person name="Liu Y."/>
            <person name="Domazet-Loso T."/>
            <person name="Du Y."/>
            <person name="Sun X."/>
            <person name="Zhang S."/>
            <person name="Liu B."/>
            <person name="Cheng P."/>
            <person name="Jiang X."/>
            <person name="Li J."/>
            <person name="Fan D."/>
            <person name="Wang W."/>
            <person name="Fu W."/>
            <person name="Wang T."/>
            <person name="Wang B."/>
            <person name="Zhang J."/>
            <person name="Peng Z."/>
            <person name="Li Y."/>
            <person name="Li N."/>
            <person name="Wang J."/>
            <person name="Chen M."/>
            <person name="He Y."/>
            <person name="Tan F."/>
            <person name="Song X."/>
            <person name="Zheng Q."/>
            <person name="Huang R."/>
            <person name="Yang H."/>
            <person name="Du X."/>
            <person name="Chen L."/>
            <person name="Yang M."/>
            <person name="Gaffney P.M."/>
            <person name="Wang S."/>
            <person name="Luo L."/>
            <person name="She Z."/>
            <person name="Ming Y."/>
            <person name="Huang W."/>
            <person name="Zhang S."/>
            <person name="Huang B."/>
            <person name="Zhang Y."/>
            <person name="Qu T."/>
            <person name="Ni P."/>
            <person name="Miao G."/>
            <person name="Wang J."/>
            <person name="Wang Q."/>
            <person name="Steinberg C.E."/>
            <person name="Wang H."/>
            <person name="Li N."/>
            <person name="Qian L."/>
            <person name="Zhang G."/>
            <person name="Li Y."/>
            <person name="Yang H."/>
            <person name="Liu X."/>
            <person name="Wang J."/>
            <person name="Yin Y."/>
            <person name="Wang J."/>
        </authorList>
    </citation>
    <scope>NUCLEOTIDE SEQUENCE [LARGE SCALE GENOMIC DNA]</scope>
    <source>
        <strain evidence="10">05x7-T-G4-1.051#20</strain>
    </source>
</reference>
<protein>
    <submittedName>
        <fullName evidence="10">Alpha-aminoadipic semialdehyde synthase, mitochondrial</fullName>
    </submittedName>
</protein>
<sequence length="906" mass="101309">MWRKTTQQVCSRVLSPHHEVAQRFLSDGPKVMAIRRETINVWERRAPLNPRHVRKLVKSGVKVIVQPSNRRAYNMQEYSAVGAVIEEDLSEAELIIGVKSVPIDLLLPDKTYAFFSHTIKAQKDNMPLLDAIIEKHIGPSHNYRNTEQARQAVRDAGYEIALDRLPKSIGPLVFVFTGSGNVSQGAQEVFQEFPHEYIEPESLPKVAKQGATNKLYVCVARRDDHYVRKEGGKFDAEEFEMHPYRYASTFSQKIAPYASVIINGIYWAPNAPRLITIPDAKILLRPIQAPWLPSSPGCPHLPHRLLAICDISADPGGSIEFVKECTTIDKPFCLYDAEQNMETERSAGKERFILLPDLVFGAVSNFTNTHSFQGSGALICSIDNMPAQIPKEATDFFGNLLLPYIPDMLKFPAKLPWEDYDVPLVVKNAVIASNRQLTPSHEYIAELRRKNIRQKAQRHPENRSVLILGAGYVSLPVVEYLAKSKNTEVTVASQLQSELDSLGKLNVNTTLIDVQRNYDELEKLIPQHDIVVSLLPYVFHPDVAKLCIKFKKNMVTASYISPAMRELDAAAKEAGVTIVNEVGVDPGIDHMLAMECFDEVKHAGGKISSFVSWCGGLPAPEHSNSPIRYKFSWSPRGVLLNCLSGAKYLQDNCVLEIPGNGGLLDAVQDLDFMPGFNFEGFPNRDSTMYIDEYSIQSAKTVLRGTIRYKGFSHIMKGIMQLGLLNPEQVASLHPNGPLTTWKGYMCELFDKSPDLFEDSLKDLVFEKVGRSERRLKAIEDLGLLEEVPMDKKGSPLDTLSNYLSKKLAFAPGEKDMIVMHHNVGVTWPDKSQEKRVINFVCYGEENGYSAMAKTVGLPTAIATKMVLDGEIQRRGVLAPLTMDMYQPILSRLRSEGLHAVDEIKAS</sequence>
<evidence type="ECO:0000256" key="7">
    <source>
        <dbReference type="ARBA" id="ARBA00025744"/>
    </source>
</evidence>
<comment type="similarity">
    <text evidence="3">In the N-terminal section; belongs to the AlaDH/PNT family.</text>
</comment>
<comment type="pathway">
    <text evidence="1">Amino-acid degradation; L-lysine degradation via saccharopine pathway; glutaryl-CoA from L-lysine: step 1/6.</text>
</comment>
<name>K1Q1Q9_MAGGI</name>
<dbReference type="GO" id="GO:0005737">
    <property type="term" value="C:cytoplasm"/>
    <property type="evidence" value="ECO:0007669"/>
    <property type="project" value="TreeGrafter"/>
</dbReference>
<dbReference type="InterPro" id="IPR036291">
    <property type="entry name" value="NAD(P)-bd_dom_sf"/>
</dbReference>
<dbReference type="PANTHER" id="PTHR11133:SF22">
    <property type="entry name" value="ALPHA-AMINOADIPIC SEMIALDEHYDE SYNTHASE, MITOCHONDRIAL"/>
    <property type="match status" value="1"/>
</dbReference>
<dbReference type="EMBL" id="JH816091">
    <property type="protein sequence ID" value="EKC27858.1"/>
    <property type="molecule type" value="Genomic_DNA"/>
</dbReference>
<evidence type="ECO:0000313" key="10">
    <source>
        <dbReference type="EMBL" id="EKC27858.1"/>
    </source>
</evidence>
<dbReference type="FunFam" id="3.40.50.720:FF:000087">
    <property type="entry name" value="alpha-aminoadipic semialdehyde synthase, mitochondrial"/>
    <property type="match status" value="1"/>
</dbReference>
<dbReference type="FunFam" id="3.40.50.720:FF:000072">
    <property type="entry name" value="Saccharopine dehydrogenase [NADP(+), L-glutamate-forming]"/>
    <property type="match status" value="1"/>
</dbReference>
<dbReference type="SMART" id="SM01002">
    <property type="entry name" value="AlaDh_PNT_C"/>
    <property type="match status" value="1"/>
</dbReference>
<evidence type="ECO:0000256" key="6">
    <source>
        <dbReference type="ARBA" id="ARBA00023268"/>
    </source>
</evidence>